<dbReference type="AlphaFoldDB" id="A0A8J5LG35"/>
<keyword evidence="2" id="KW-0472">Membrane</keyword>
<accession>A0A8J5LG35</accession>
<feature type="compositionally biased region" description="Low complexity" evidence="1">
    <location>
        <begin position="75"/>
        <end position="84"/>
    </location>
</feature>
<dbReference type="Proteomes" id="UP000734854">
    <property type="component" value="Unassembled WGS sequence"/>
</dbReference>
<feature type="region of interest" description="Disordered" evidence="1">
    <location>
        <begin position="1"/>
        <end position="56"/>
    </location>
</feature>
<sequence length="389" mass="41836">MDDSVEGAATVSPGRTMAHHQLGNGMLVSGPPPTPPRGRETSSSCTSPYTSGDAKNSGEFAKMFGIPSVEYSTSAAGSRSAHSSGPKRTPHTPSPIPTTGLIVSGDSSRLRARQGGAVTVSVVEGDTFEYGVPRAWMWLVAAVLSVGLGFGGILLGVAGRPELLTAVAAASALVGAVAIWNRAMGAKEVERSIRSLPDYPFNGPTDLPIGQLVKITGASSLLFQALFLRHDLTCPRKHWTHRVLGQRISNSYILIPSQKLVADFYISDSTSGMRFLVRAGHGAKVTPFVESAATVLEINSEEKTRPWRKEHNLAIQNQLRLEKCYIREGDGASVIGVLRTNKELLIVDPPSDSDLLSTGFKWWRCLFPFLVRGLILIGKESSDEVIYRV</sequence>
<evidence type="ECO:0000256" key="1">
    <source>
        <dbReference type="SAM" id="MobiDB-lite"/>
    </source>
</evidence>
<keyword evidence="4" id="KW-1185">Reference proteome</keyword>
<keyword evidence="2" id="KW-1133">Transmembrane helix</keyword>
<dbReference type="PANTHER" id="PTHR33709:SF17">
    <property type="entry name" value="UBIQUITIN-SPECIFIC PROTEASE FAMILY C19-RELATED PROTEIN"/>
    <property type="match status" value="1"/>
</dbReference>
<feature type="transmembrane region" description="Helical" evidence="2">
    <location>
        <begin position="136"/>
        <end position="157"/>
    </location>
</feature>
<proteinExistence type="predicted"/>
<dbReference type="PANTHER" id="PTHR33709">
    <property type="entry name" value="OSJNBA0035M09.9 PROTEIN"/>
    <property type="match status" value="1"/>
</dbReference>
<organism evidence="3 4">
    <name type="scientific">Zingiber officinale</name>
    <name type="common">Ginger</name>
    <name type="synonym">Amomum zingiber</name>
    <dbReference type="NCBI Taxonomy" id="94328"/>
    <lineage>
        <taxon>Eukaryota</taxon>
        <taxon>Viridiplantae</taxon>
        <taxon>Streptophyta</taxon>
        <taxon>Embryophyta</taxon>
        <taxon>Tracheophyta</taxon>
        <taxon>Spermatophyta</taxon>
        <taxon>Magnoliopsida</taxon>
        <taxon>Liliopsida</taxon>
        <taxon>Zingiberales</taxon>
        <taxon>Zingiberaceae</taxon>
        <taxon>Zingiber</taxon>
    </lineage>
</organism>
<keyword evidence="2" id="KW-0812">Transmembrane</keyword>
<protein>
    <submittedName>
        <fullName evidence="3">Uncharacterized protein</fullName>
    </submittedName>
</protein>
<feature type="compositionally biased region" description="Polar residues" evidence="1">
    <location>
        <begin position="45"/>
        <end position="54"/>
    </location>
</feature>
<comment type="caution">
    <text evidence="3">The sequence shown here is derived from an EMBL/GenBank/DDBJ whole genome shotgun (WGS) entry which is preliminary data.</text>
</comment>
<name>A0A8J5LG35_ZINOF</name>
<evidence type="ECO:0000256" key="2">
    <source>
        <dbReference type="SAM" id="Phobius"/>
    </source>
</evidence>
<dbReference type="InterPro" id="IPR040339">
    <property type="entry name" value="At1g16860-like"/>
</dbReference>
<dbReference type="EMBL" id="JACMSC010000006">
    <property type="protein sequence ID" value="KAG6517487.1"/>
    <property type="molecule type" value="Genomic_DNA"/>
</dbReference>
<evidence type="ECO:0000313" key="4">
    <source>
        <dbReference type="Proteomes" id="UP000734854"/>
    </source>
</evidence>
<reference evidence="3 4" key="1">
    <citation type="submission" date="2020-08" db="EMBL/GenBank/DDBJ databases">
        <title>Plant Genome Project.</title>
        <authorList>
            <person name="Zhang R.-G."/>
        </authorList>
    </citation>
    <scope>NUCLEOTIDE SEQUENCE [LARGE SCALE GENOMIC DNA]</scope>
    <source>
        <tissue evidence="3">Rhizome</tissue>
    </source>
</reference>
<feature type="transmembrane region" description="Helical" evidence="2">
    <location>
        <begin position="163"/>
        <end position="181"/>
    </location>
</feature>
<gene>
    <name evidence="3" type="ORF">ZIOFF_020879</name>
</gene>
<feature type="region of interest" description="Disordered" evidence="1">
    <location>
        <begin position="75"/>
        <end position="102"/>
    </location>
</feature>
<evidence type="ECO:0000313" key="3">
    <source>
        <dbReference type="EMBL" id="KAG6517487.1"/>
    </source>
</evidence>